<evidence type="ECO:0000256" key="2">
    <source>
        <dbReference type="ARBA" id="ARBA00002039"/>
    </source>
</evidence>
<dbReference type="InterPro" id="IPR011811">
    <property type="entry name" value="Peptidase_S51_cyanophycinase"/>
</dbReference>
<dbReference type="Proteomes" id="UP000231932">
    <property type="component" value="Chromosome"/>
</dbReference>
<dbReference type="EMBL" id="CP024955">
    <property type="protein sequence ID" value="ATY83618.1"/>
    <property type="molecule type" value="Genomic_DNA"/>
</dbReference>
<dbReference type="GO" id="GO:0006508">
    <property type="term" value="P:proteolysis"/>
    <property type="evidence" value="ECO:0007669"/>
    <property type="project" value="UniProtKB-KW"/>
</dbReference>
<dbReference type="GO" id="GO:0008241">
    <property type="term" value="F:peptidyl-dipeptidase activity"/>
    <property type="evidence" value="ECO:0007669"/>
    <property type="project" value="UniProtKB-EC"/>
</dbReference>
<proteinExistence type="inferred from homology"/>
<evidence type="ECO:0000256" key="6">
    <source>
        <dbReference type="ARBA" id="ARBA00022670"/>
    </source>
</evidence>
<comment type="function">
    <text evidence="2">Exopeptidase that catalyzes the hydrolytic cleavage of multi-L-arginyl-poly-L-aspartic acid (cyanophycin; a water-insoluble reserve polymer) into aspartate-arginine dipeptides.</text>
</comment>
<evidence type="ECO:0000256" key="7">
    <source>
        <dbReference type="ARBA" id="ARBA00022801"/>
    </source>
</evidence>
<feature type="active site" description="Charge relay system" evidence="9">
    <location>
        <position position="130"/>
    </location>
</feature>
<dbReference type="PANTHER" id="PTHR36175">
    <property type="entry name" value="CYANOPHYCINASE"/>
    <property type="match status" value="1"/>
</dbReference>
<feature type="active site" description="Charge relay system" evidence="9">
    <location>
        <position position="199"/>
    </location>
</feature>
<dbReference type="OrthoDB" id="9799980at2"/>
<dbReference type="KEGG" id="kyr:CVV65_00335"/>
<name>A0A2K8N228_9BACL</name>
<dbReference type="GO" id="GO:0008236">
    <property type="term" value="F:serine-type peptidase activity"/>
    <property type="evidence" value="ECO:0007669"/>
    <property type="project" value="UniProtKB-KW"/>
</dbReference>
<dbReference type="PIRSF" id="PIRSF032067">
    <property type="entry name" value="Cyanophycinase"/>
    <property type="match status" value="1"/>
</dbReference>
<evidence type="ECO:0000313" key="10">
    <source>
        <dbReference type="EMBL" id="ATY83618.1"/>
    </source>
</evidence>
<evidence type="ECO:0000256" key="4">
    <source>
        <dbReference type="ARBA" id="ARBA00013115"/>
    </source>
</evidence>
<dbReference type="CDD" id="cd03145">
    <property type="entry name" value="GAT1_cyanophycinase"/>
    <property type="match status" value="1"/>
</dbReference>
<evidence type="ECO:0000256" key="5">
    <source>
        <dbReference type="ARBA" id="ARBA00015719"/>
    </source>
</evidence>
<evidence type="ECO:0000313" key="11">
    <source>
        <dbReference type="Proteomes" id="UP000231932"/>
    </source>
</evidence>
<dbReference type="NCBIfam" id="TIGR02069">
    <property type="entry name" value="cyanophycinase"/>
    <property type="match status" value="1"/>
</dbReference>
<reference evidence="11" key="1">
    <citation type="submission" date="2017-11" db="EMBL/GenBank/DDBJ databases">
        <title>Complete Genome Sequence of Kyrpidia sp. Strain EA-1, a thermophilic, hydrogen-oxidizing Bacterium, isolated from the Azores.</title>
        <authorList>
            <person name="Reiner J.E."/>
            <person name="Lapp C.J."/>
            <person name="Bunk B."/>
            <person name="Gescher J."/>
        </authorList>
    </citation>
    <scope>NUCLEOTIDE SEQUENCE [LARGE SCALE GENOMIC DNA]</scope>
    <source>
        <strain evidence="11">EA-1</strain>
    </source>
</reference>
<accession>A0A2K8N228</accession>
<gene>
    <name evidence="10" type="ORF">CVV65_00335</name>
</gene>
<comment type="catalytic activity">
    <reaction evidence="1">
        <text>[L-4-(L-arginin-2-N-yl)aspartate](n) + H2O = [L-4-(L-arginin-2-N-yl)aspartate](n-1) + L-4-(L-arginin-2-N-yl)aspartate</text>
        <dbReference type="Rhea" id="RHEA:12845"/>
        <dbReference type="Rhea" id="RHEA-COMP:13728"/>
        <dbReference type="Rhea" id="RHEA-COMP:13734"/>
        <dbReference type="ChEBI" id="CHEBI:15377"/>
        <dbReference type="ChEBI" id="CHEBI:137986"/>
        <dbReference type="ChEBI" id="CHEBI:137991"/>
        <dbReference type="EC" id="3.4.15.6"/>
    </reaction>
</comment>
<keyword evidence="6" id="KW-0645">Protease</keyword>
<dbReference type="AlphaFoldDB" id="A0A2K8N228"/>
<dbReference type="Gene3D" id="3.40.50.880">
    <property type="match status" value="1"/>
</dbReference>
<organism evidence="10 11">
    <name type="scientific">Kyrpidia spormannii</name>
    <dbReference type="NCBI Taxonomy" id="2055160"/>
    <lineage>
        <taxon>Bacteria</taxon>
        <taxon>Bacillati</taxon>
        <taxon>Bacillota</taxon>
        <taxon>Bacilli</taxon>
        <taxon>Bacillales</taxon>
        <taxon>Alicyclobacillaceae</taxon>
        <taxon>Kyrpidia</taxon>
    </lineage>
</organism>
<feature type="active site" description="Charge relay system" evidence="9">
    <location>
        <position position="172"/>
    </location>
</feature>
<keyword evidence="8" id="KW-0720">Serine protease</keyword>
<evidence type="ECO:0000256" key="8">
    <source>
        <dbReference type="ARBA" id="ARBA00022825"/>
    </source>
</evidence>
<protein>
    <recommendedName>
        <fullName evidence="5">Cyanophycinase</fullName>
        <ecNumber evidence="4">3.4.15.6</ecNumber>
    </recommendedName>
</protein>
<dbReference type="InterPro" id="IPR005320">
    <property type="entry name" value="Peptidase_S51"/>
</dbReference>
<dbReference type="InterPro" id="IPR029062">
    <property type="entry name" value="Class_I_gatase-like"/>
</dbReference>
<dbReference type="EC" id="3.4.15.6" evidence="4"/>
<evidence type="ECO:0000256" key="9">
    <source>
        <dbReference type="PIRSR" id="PIRSR032067-1"/>
    </source>
</evidence>
<sequence length="279" mass="29921">MRPTPGPLVIIGGAEDKQRDCVILRELVRLAGGEQARIVVITSATEFPIEVGNEYVQVLTRLGAEEVHPLHIVKREDANAPFAVRLVERASCVFFTGGEQGRITRLLGGTQLDAALHRRHGDGLVLAGTSAGASVMSSTMIVEGEAETSPRPGIVHMEPGMEFLNGVVIDQHFAQRGRLGRLLSAVTKYPHHLGMGIDENTAVVVSGAECRVIGSGAVSIVDASALTYANVESADRGEPLALCGIRLHVLPAGHRFDLRDRRPILEDAEPHRGDEELTS</sequence>
<keyword evidence="7" id="KW-0378">Hydrolase</keyword>
<evidence type="ECO:0000256" key="3">
    <source>
        <dbReference type="ARBA" id="ARBA00006534"/>
    </source>
</evidence>
<keyword evidence="11" id="KW-1185">Reference proteome</keyword>
<dbReference type="Pfam" id="PF03575">
    <property type="entry name" value="Peptidase_S51"/>
    <property type="match status" value="1"/>
</dbReference>
<comment type="similarity">
    <text evidence="3">Belongs to the peptidase S51 family.</text>
</comment>
<dbReference type="RefSeq" id="WP_100666480.1">
    <property type="nucleotide sequence ID" value="NZ_CP024955.1"/>
</dbReference>
<dbReference type="PANTHER" id="PTHR36175:SF1">
    <property type="entry name" value="CYANOPHYCINASE"/>
    <property type="match status" value="1"/>
</dbReference>
<evidence type="ECO:0000256" key="1">
    <source>
        <dbReference type="ARBA" id="ARBA00001092"/>
    </source>
</evidence>
<dbReference type="SUPFAM" id="SSF52317">
    <property type="entry name" value="Class I glutamine amidotransferase-like"/>
    <property type="match status" value="1"/>
</dbReference>